<dbReference type="Gene3D" id="3.40.710.10">
    <property type="entry name" value="DD-peptidase/beta-lactamase superfamily"/>
    <property type="match status" value="1"/>
</dbReference>
<protein>
    <submittedName>
        <fullName evidence="7">Stage V sporulation protein D</fullName>
    </submittedName>
</protein>
<feature type="domain" description="Penicillin-binding protein transpeptidase" evidence="5">
    <location>
        <begin position="268"/>
        <end position="587"/>
    </location>
</feature>
<dbReference type="SUPFAM" id="SSF56601">
    <property type="entry name" value="beta-lactamase/transpeptidase-like"/>
    <property type="match status" value="1"/>
</dbReference>
<comment type="caution">
    <text evidence="7">The sequence shown here is derived from an EMBL/GenBank/DDBJ whole genome shotgun (WGS) entry which is preliminary data.</text>
</comment>
<dbReference type="InterPro" id="IPR001460">
    <property type="entry name" value="PCN-bd_Tpept"/>
</dbReference>
<organism evidence="7 8">
    <name type="scientific">Clostridium omnivorum</name>
    <dbReference type="NCBI Taxonomy" id="1604902"/>
    <lineage>
        <taxon>Bacteria</taxon>
        <taxon>Bacillati</taxon>
        <taxon>Bacillota</taxon>
        <taxon>Clostridia</taxon>
        <taxon>Eubacteriales</taxon>
        <taxon>Clostridiaceae</taxon>
        <taxon>Clostridium</taxon>
    </lineage>
</organism>
<comment type="subcellular location">
    <subcellularLocation>
        <location evidence="1">Membrane</location>
    </subcellularLocation>
</comment>
<proteinExistence type="inferred from homology"/>
<keyword evidence="4" id="KW-0812">Transmembrane</keyword>
<gene>
    <name evidence="7" type="primary">spoVD_1</name>
    <name evidence="7" type="ORF">bsdE14_22110</name>
</gene>
<keyword evidence="3 4" id="KW-0472">Membrane</keyword>
<dbReference type="InterPro" id="IPR050515">
    <property type="entry name" value="Beta-lactam/transpept"/>
</dbReference>
<reference evidence="7 8" key="1">
    <citation type="journal article" date="2024" name="Int. J. Syst. Evol. Microbiol.">
        <title>Clostridium omnivorum sp. nov., isolated from anoxic soil under the treatment of reductive soil disinfestation.</title>
        <authorList>
            <person name="Ueki A."/>
            <person name="Tonouchi A."/>
            <person name="Kaku N."/>
            <person name="Honma S."/>
            <person name="Ueki K."/>
        </authorList>
    </citation>
    <scope>NUCLEOTIDE SEQUENCE [LARGE SCALE GENOMIC DNA]</scope>
    <source>
        <strain evidence="7 8">E14</strain>
    </source>
</reference>
<dbReference type="InterPro" id="IPR012338">
    <property type="entry name" value="Beta-lactam/transpept-like"/>
</dbReference>
<evidence type="ECO:0000256" key="3">
    <source>
        <dbReference type="ARBA" id="ARBA00023136"/>
    </source>
</evidence>
<evidence type="ECO:0000256" key="2">
    <source>
        <dbReference type="ARBA" id="ARBA00007171"/>
    </source>
</evidence>
<sequence length="620" mass="67793">MGKKKLTKKSAKKFKAISVCLVISCFFIGLFLRIGYLMLFKSSEYKAIAAEQQTSEIKINARRGKILDTNGMELAVSADVYRIDLDLNTLRDTLKSNEKKQKSPMTMDELAPQLAQILNMKTEDVSKILNSTLKSGLPAGSAILKRRVEKPEIDKIKALKLRGIIISSDTKRFYPNDNFLSQVIGHTNVDGVGLSGVELYYNKDLTGIAGRKIYETDSKSNQLPYEESMYTKPVDGKNVVLTIDSTIQNYAEKVAQKALTDNKAKAVSIMVMDPNNGEILAMTSKPDYNLNDPSPAGKSSAEILNLWKNNSVQNTFEPGSIFKVITAATAIETGIGINDKYVCNGSLQVAKGTNPIRCWEPAGHGTETFAQILDNSCNVGFMELGAKLGKQNLVDFTKKMGFGQKTGIDLPGEASGIVLSPDKIGPVELATFAFGQSISVTQVQYMAAFNAIANGGTWIRPHIMKEISYTDENNNNKVERKFTDFGKKTVVDKSLTDQLKLNLEEVVTKGVGLPAYIPGYRIGGKTGTAQKVNVENGTYAAGKYISSFAGMAPVDNPKISMVITVDEPDESKYYAGQTAAPAAKDLFDEIFNYLIVQGKMEAPKNVPVNNTQIDPKTIKH</sequence>
<evidence type="ECO:0000259" key="6">
    <source>
        <dbReference type="Pfam" id="PF03717"/>
    </source>
</evidence>
<dbReference type="Gene3D" id="3.30.450.330">
    <property type="match status" value="1"/>
</dbReference>
<accession>A0ABQ5N6N8</accession>
<evidence type="ECO:0000256" key="4">
    <source>
        <dbReference type="SAM" id="Phobius"/>
    </source>
</evidence>
<dbReference type="Gene3D" id="3.90.1310.10">
    <property type="entry name" value="Penicillin-binding protein 2a (Domain 2)"/>
    <property type="match status" value="1"/>
</dbReference>
<evidence type="ECO:0000259" key="5">
    <source>
        <dbReference type="Pfam" id="PF00905"/>
    </source>
</evidence>
<evidence type="ECO:0000313" key="7">
    <source>
        <dbReference type="EMBL" id="GLC30801.1"/>
    </source>
</evidence>
<feature type="domain" description="Penicillin-binding protein dimerisation" evidence="6">
    <location>
        <begin position="58"/>
        <end position="223"/>
    </location>
</feature>
<dbReference type="InterPro" id="IPR036138">
    <property type="entry name" value="PBP_dimer_sf"/>
</dbReference>
<name>A0ABQ5N6N8_9CLOT</name>
<keyword evidence="4" id="KW-1133">Transmembrane helix</keyword>
<dbReference type="PANTHER" id="PTHR30627">
    <property type="entry name" value="PEPTIDOGLYCAN D,D-TRANSPEPTIDASE"/>
    <property type="match status" value="1"/>
</dbReference>
<dbReference type="EMBL" id="BRXR01000001">
    <property type="protein sequence ID" value="GLC30801.1"/>
    <property type="molecule type" value="Genomic_DNA"/>
</dbReference>
<evidence type="ECO:0000256" key="1">
    <source>
        <dbReference type="ARBA" id="ARBA00004370"/>
    </source>
</evidence>
<comment type="similarity">
    <text evidence="2">Belongs to the transpeptidase family.</text>
</comment>
<evidence type="ECO:0000313" key="8">
    <source>
        <dbReference type="Proteomes" id="UP001208567"/>
    </source>
</evidence>
<dbReference type="Pfam" id="PF03717">
    <property type="entry name" value="PBP_dimer"/>
    <property type="match status" value="1"/>
</dbReference>
<dbReference type="PANTHER" id="PTHR30627:SF1">
    <property type="entry name" value="PEPTIDOGLYCAN D,D-TRANSPEPTIDASE FTSI"/>
    <property type="match status" value="1"/>
</dbReference>
<keyword evidence="8" id="KW-1185">Reference proteome</keyword>
<dbReference type="Pfam" id="PF00905">
    <property type="entry name" value="Transpeptidase"/>
    <property type="match status" value="1"/>
</dbReference>
<dbReference type="InterPro" id="IPR005311">
    <property type="entry name" value="PBP_dimer"/>
</dbReference>
<dbReference type="Proteomes" id="UP001208567">
    <property type="component" value="Unassembled WGS sequence"/>
</dbReference>
<dbReference type="NCBIfam" id="TIGR02214">
    <property type="entry name" value="spoVD_pbp"/>
    <property type="match status" value="1"/>
</dbReference>
<feature type="transmembrane region" description="Helical" evidence="4">
    <location>
        <begin position="16"/>
        <end position="39"/>
    </location>
</feature>
<dbReference type="InterPro" id="IPR011927">
    <property type="entry name" value="SpoVD_pbp"/>
</dbReference>
<dbReference type="RefSeq" id="WP_264850081.1">
    <property type="nucleotide sequence ID" value="NZ_BRXR01000001.1"/>
</dbReference>
<dbReference type="SUPFAM" id="SSF56519">
    <property type="entry name" value="Penicillin binding protein dimerisation domain"/>
    <property type="match status" value="1"/>
</dbReference>